<dbReference type="Proteomes" id="UP000698059">
    <property type="component" value="Unassembled WGS sequence"/>
</dbReference>
<reference evidence="1 2" key="1">
    <citation type="submission" date="2021-01" db="EMBL/GenBank/DDBJ databases">
        <title>Sequencing the genomes of 1000 actinobacteria strains.</title>
        <authorList>
            <person name="Klenk H.-P."/>
        </authorList>
    </citation>
    <scope>NUCLEOTIDE SEQUENCE [LARGE SCALE GENOMIC DNA]</scope>
    <source>
        <strain evidence="1 2">DSM 46000</strain>
    </source>
</reference>
<evidence type="ECO:0000313" key="1">
    <source>
        <dbReference type="EMBL" id="MBM7479253.1"/>
    </source>
</evidence>
<keyword evidence="2" id="KW-1185">Reference proteome</keyword>
<sequence>MRPGNLTGSLGIEVTGADELERTAAYSALLSALLRGWSAGPAGSSCLPRPLPVGAVGRQIMRPDRQVVHATRGAAPGGA</sequence>
<proteinExistence type="predicted"/>
<accession>A0ABS2LGK9</accession>
<gene>
    <name evidence="1" type="ORF">JOD49_002173</name>
</gene>
<organism evidence="1 2">
    <name type="scientific">Oerskovia jenensis</name>
    <dbReference type="NCBI Taxonomy" id="162169"/>
    <lineage>
        <taxon>Bacteria</taxon>
        <taxon>Bacillati</taxon>
        <taxon>Actinomycetota</taxon>
        <taxon>Actinomycetes</taxon>
        <taxon>Micrococcales</taxon>
        <taxon>Cellulomonadaceae</taxon>
        <taxon>Oerskovia</taxon>
    </lineage>
</organism>
<evidence type="ECO:0000313" key="2">
    <source>
        <dbReference type="Proteomes" id="UP000698059"/>
    </source>
</evidence>
<dbReference type="EMBL" id="JAFBBO010000001">
    <property type="protein sequence ID" value="MBM7479253.1"/>
    <property type="molecule type" value="Genomic_DNA"/>
</dbReference>
<comment type="caution">
    <text evidence="1">The sequence shown here is derived from an EMBL/GenBank/DDBJ whole genome shotgun (WGS) entry which is preliminary data.</text>
</comment>
<protein>
    <submittedName>
        <fullName evidence="1">Uncharacterized protein</fullName>
    </submittedName>
</protein>
<name>A0ABS2LGK9_9CELL</name>